<dbReference type="Gene3D" id="3.90.1200.10">
    <property type="match status" value="1"/>
</dbReference>
<dbReference type="PANTHER" id="PTHR21310:SF15">
    <property type="entry name" value="AMINOGLYCOSIDE PHOSPHOTRANSFERASE DOMAIN-CONTAINING PROTEIN"/>
    <property type="match status" value="1"/>
</dbReference>
<dbReference type="RefSeq" id="WP_344887641.1">
    <property type="nucleotide sequence ID" value="NZ_BAAAZP010000141.1"/>
</dbReference>
<comment type="caution">
    <text evidence="2">The sequence shown here is derived from an EMBL/GenBank/DDBJ whole genome shotgun (WGS) entry which is preliminary data.</text>
</comment>
<sequence length="326" mass="36371">MRLHSVDRPAGAFQRPVTADHLRRISRRVFGRDAVSAVELGLGMYNSTYKVTVEGLERPVIMRFAPEPARQFRSERELMRNEHATVPYLSAIAPLMPRVIAADWSHELIGRDYLVQTLLDGVPAPERLPGYPRPAWTSYFRRLGEITRTVHGVRGPRFGPVGAPAYDTWSQAVAGSLNEIAADVEAAGLDGADLRAAADLAVERHAVLDEVTEPRLLTGDLWTVNVMLAADAPQPTITGVLDLDRTWWGDPAADWTIRLAAARQDERLSFWETYGEPDRTPEAVWRSMIYEIRHLGAVRLERHRLGQAGRVRESYGDVAAVLAKII</sequence>
<dbReference type="InterPro" id="IPR002575">
    <property type="entry name" value="Aminoglycoside_PTrfase"/>
</dbReference>
<protein>
    <recommendedName>
        <fullName evidence="1">Aminoglycoside phosphotransferase domain-containing protein</fullName>
    </recommendedName>
</protein>
<dbReference type="Pfam" id="PF01636">
    <property type="entry name" value="APH"/>
    <property type="match status" value="1"/>
</dbReference>
<dbReference type="SUPFAM" id="SSF56112">
    <property type="entry name" value="Protein kinase-like (PK-like)"/>
    <property type="match status" value="1"/>
</dbReference>
<dbReference type="PANTHER" id="PTHR21310">
    <property type="entry name" value="AMINOGLYCOSIDE PHOSPHOTRANSFERASE-RELATED-RELATED"/>
    <property type="match status" value="1"/>
</dbReference>
<proteinExistence type="predicted"/>
<evidence type="ECO:0000313" key="2">
    <source>
        <dbReference type="EMBL" id="GAA3694247.1"/>
    </source>
</evidence>
<feature type="domain" description="Aminoglycoside phosphotransferase" evidence="1">
    <location>
        <begin position="39"/>
        <end position="275"/>
    </location>
</feature>
<reference evidence="3" key="1">
    <citation type="journal article" date="2019" name="Int. J. Syst. Evol. Microbiol.">
        <title>The Global Catalogue of Microorganisms (GCM) 10K type strain sequencing project: providing services to taxonomists for standard genome sequencing and annotation.</title>
        <authorList>
            <consortium name="The Broad Institute Genomics Platform"/>
            <consortium name="The Broad Institute Genome Sequencing Center for Infectious Disease"/>
            <person name="Wu L."/>
            <person name="Ma J."/>
        </authorList>
    </citation>
    <scope>NUCLEOTIDE SEQUENCE [LARGE SCALE GENOMIC DNA]</scope>
    <source>
        <strain evidence="3">JCM 16904</strain>
    </source>
</reference>
<keyword evidence="3" id="KW-1185">Reference proteome</keyword>
<dbReference type="EMBL" id="BAAAZP010000141">
    <property type="protein sequence ID" value="GAA3694247.1"/>
    <property type="molecule type" value="Genomic_DNA"/>
</dbReference>
<dbReference type="InterPro" id="IPR051678">
    <property type="entry name" value="AGP_Transferase"/>
</dbReference>
<gene>
    <name evidence="2" type="ORF">GCM10022224_069740</name>
</gene>
<accession>A0ABP7CU03</accession>
<dbReference type="Proteomes" id="UP001500902">
    <property type="component" value="Unassembled WGS sequence"/>
</dbReference>
<evidence type="ECO:0000259" key="1">
    <source>
        <dbReference type="Pfam" id="PF01636"/>
    </source>
</evidence>
<organism evidence="2 3">
    <name type="scientific">Nonomuraea antimicrobica</name>
    <dbReference type="NCBI Taxonomy" id="561173"/>
    <lineage>
        <taxon>Bacteria</taxon>
        <taxon>Bacillati</taxon>
        <taxon>Actinomycetota</taxon>
        <taxon>Actinomycetes</taxon>
        <taxon>Streptosporangiales</taxon>
        <taxon>Streptosporangiaceae</taxon>
        <taxon>Nonomuraea</taxon>
    </lineage>
</organism>
<name>A0ABP7CU03_9ACTN</name>
<dbReference type="InterPro" id="IPR011009">
    <property type="entry name" value="Kinase-like_dom_sf"/>
</dbReference>
<evidence type="ECO:0000313" key="3">
    <source>
        <dbReference type="Proteomes" id="UP001500902"/>
    </source>
</evidence>